<feature type="domain" description="CdiI immunity protein" evidence="1">
    <location>
        <begin position="17"/>
        <end position="103"/>
    </location>
</feature>
<proteinExistence type="predicted"/>
<evidence type="ECO:0000259" key="1">
    <source>
        <dbReference type="Pfam" id="PF18593"/>
    </source>
</evidence>
<keyword evidence="3" id="KW-1185">Reference proteome</keyword>
<organism evidence="2 3">
    <name type="scientific">Pantoea alhagi</name>
    <dbReference type="NCBI Taxonomy" id="1891675"/>
    <lineage>
        <taxon>Bacteria</taxon>
        <taxon>Pseudomonadati</taxon>
        <taxon>Pseudomonadota</taxon>
        <taxon>Gammaproteobacteria</taxon>
        <taxon>Enterobacterales</taxon>
        <taxon>Erwiniaceae</taxon>
        <taxon>Pantoea</taxon>
    </lineage>
</organism>
<dbReference type="AlphaFoldDB" id="A0A1W6B7T3"/>
<dbReference type="KEGG" id="palh:B1H58_14755"/>
<dbReference type="EMBL" id="CP019706">
    <property type="protein sequence ID" value="ARJ43165.1"/>
    <property type="molecule type" value="Genomic_DNA"/>
</dbReference>
<protein>
    <recommendedName>
        <fullName evidence="1">CdiI immunity protein domain-containing protein</fullName>
    </recommendedName>
</protein>
<evidence type="ECO:0000313" key="3">
    <source>
        <dbReference type="Proteomes" id="UP000192900"/>
    </source>
</evidence>
<gene>
    <name evidence="2" type="ORF">B1H58_14755</name>
</gene>
<reference evidence="2 3" key="1">
    <citation type="submission" date="2017-02" db="EMBL/GenBank/DDBJ databases">
        <title>Complete genome sequence of the drought resistance-promoting endophyte Pantoea alhagi LTYR-11Z.</title>
        <authorList>
            <person name="Zhang L."/>
        </authorList>
    </citation>
    <scope>NUCLEOTIDE SEQUENCE [LARGE SCALE GENOMIC DNA]</scope>
    <source>
        <strain evidence="2 3">LTYR-11Z</strain>
    </source>
</reference>
<dbReference type="Pfam" id="PF18593">
    <property type="entry name" value="CdiI_2"/>
    <property type="match status" value="1"/>
</dbReference>
<dbReference type="Proteomes" id="UP000192900">
    <property type="component" value="Chromosome"/>
</dbReference>
<sequence length="105" mass="12517">MKSFIKALHVWRIKRRYAFTGILLQAYFFDDFDIYGDTVEEIVASYRECYKDNYNLLRAEVEELLLLPDSELAERMALLAENQFDPELWGETWRSFLLRVLAALE</sequence>
<dbReference type="RefSeq" id="WP_085071221.1">
    <property type="nucleotide sequence ID" value="NZ_CP019706.1"/>
</dbReference>
<dbReference type="InterPro" id="IPR041129">
    <property type="entry name" value="CdiI_2"/>
</dbReference>
<name>A0A1W6B7T3_9GAMM</name>
<accession>A0A1W6B7T3</accession>
<evidence type="ECO:0000313" key="2">
    <source>
        <dbReference type="EMBL" id="ARJ43165.1"/>
    </source>
</evidence>